<feature type="chain" id="PRO_5032940989" evidence="2">
    <location>
        <begin position="17"/>
        <end position="165"/>
    </location>
</feature>
<comment type="caution">
    <text evidence="3">The sequence shown here is derived from an EMBL/GenBank/DDBJ whole genome shotgun (WGS) entry which is preliminary data.</text>
</comment>
<evidence type="ECO:0000313" key="4">
    <source>
        <dbReference type="Proteomes" id="UP000650467"/>
    </source>
</evidence>
<dbReference type="EMBL" id="JAEHOC010000003">
    <property type="protein sequence ID" value="KAG2443631.1"/>
    <property type="molecule type" value="Genomic_DNA"/>
</dbReference>
<keyword evidence="1" id="KW-0472">Membrane</keyword>
<sequence>MGITALVFCTWAVSLAGLASVQDKCEPGWSDALGLRINGYSTGLACYSFFRYYWFIVSLEVCLIFGLAGVLAAGAYAKFRNSFLGLFCVATLLYIQMCDTSLTTDTLTADAAESQVKNRVRTWIAGSIMTATINCFLIIALGMTGSEAAPSTHHAVEKEEKANAV</sequence>
<feature type="transmembrane region" description="Helical" evidence="1">
    <location>
        <begin position="83"/>
        <end position="102"/>
    </location>
</feature>
<proteinExistence type="predicted"/>
<feature type="signal peptide" evidence="2">
    <location>
        <begin position="1"/>
        <end position="16"/>
    </location>
</feature>
<dbReference type="Proteomes" id="UP000650467">
    <property type="component" value="Unassembled WGS sequence"/>
</dbReference>
<evidence type="ECO:0000256" key="2">
    <source>
        <dbReference type="SAM" id="SignalP"/>
    </source>
</evidence>
<protein>
    <submittedName>
        <fullName evidence="3">Uncharacterized protein</fullName>
    </submittedName>
</protein>
<evidence type="ECO:0000313" key="3">
    <source>
        <dbReference type="EMBL" id="KAG2443631.1"/>
    </source>
</evidence>
<gene>
    <name evidence="3" type="ORF">HXX76_001981</name>
</gene>
<feature type="transmembrane region" description="Helical" evidence="1">
    <location>
        <begin position="52"/>
        <end position="76"/>
    </location>
</feature>
<accession>A0A836B025</accession>
<keyword evidence="1" id="KW-0812">Transmembrane</keyword>
<keyword evidence="4" id="KW-1185">Reference proteome</keyword>
<keyword evidence="2" id="KW-0732">Signal</keyword>
<dbReference type="OrthoDB" id="536615at2759"/>
<feature type="transmembrane region" description="Helical" evidence="1">
    <location>
        <begin position="122"/>
        <end position="143"/>
    </location>
</feature>
<keyword evidence="1" id="KW-1133">Transmembrane helix</keyword>
<organism evidence="3 4">
    <name type="scientific">Chlamydomonas incerta</name>
    <dbReference type="NCBI Taxonomy" id="51695"/>
    <lineage>
        <taxon>Eukaryota</taxon>
        <taxon>Viridiplantae</taxon>
        <taxon>Chlorophyta</taxon>
        <taxon>core chlorophytes</taxon>
        <taxon>Chlorophyceae</taxon>
        <taxon>CS clade</taxon>
        <taxon>Chlamydomonadales</taxon>
        <taxon>Chlamydomonadaceae</taxon>
        <taxon>Chlamydomonas</taxon>
    </lineage>
</organism>
<reference evidence="3" key="1">
    <citation type="journal article" date="2020" name="bioRxiv">
        <title>Comparative genomics of Chlamydomonas.</title>
        <authorList>
            <person name="Craig R.J."/>
            <person name="Hasan A.R."/>
            <person name="Ness R.W."/>
            <person name="Keightley P.D."/>
        </authorList>
    </citation>
    <scope>NUCLEOTIDE SEQUENCE</scope>
    <source>
        <strain evidence="3">SAG 7.73</strain>
    </source>
</reference>
<evidence type="ECO:0000256" key="1">
    <source>
        <dbReference type="SAM" id="Phobius"/>
    </source>
</evidence>
<dbReference type="AlphaFoldDB" id="A0A836B025"/>
<name>A0A836B025_CHLIN</name>